<comment type="caution">
    <text evidence="2">The sequence shown here is derived from an EMBL/GenBank/DDBJ whole genome shotgun (WGS) entry which is preliminary data.</text>
</comment>
<evidence type="ECO:0000313" key="2">
    <source>
        <dbReference type="EMBL" id="KAK7313913.1"/>
    </source>
</evidence>
<evidence type="ECO:0000313" key="3">
    <source>
        <dbReference type="Proteomes" id="UP001367508"/>
    </source>
</evidence>
<evidence type="ECO:0000256" key="1">
    <source>
        <dbReference type="SAM" id="MobiDB-lite"/>
    </source>
</evidence>
<feature type="region of interest" description="Disordered" evidence="1">
    <location>
        <begin position="197"/>
        <end position="224"/>
    </location>
</feature>
<sequence>MLSNLPPNTITNPFGKDFTILSQSTGREIRGLAGDGDAKVPKRRRFVISDWLLRLRLAYRATLGGAKVRRITAPTVDGSDALCRGKKRKSENLSSEKLRSLHAADFTSILHPEIFSATLRSCILTIHLISHGKHLHPLESHARRMAAMPCTRSMRRQYQEGTGVELMFEPCDAASIHARPVAKQDYKGLLRRIELTDPGKSKGRRKWPCNRSRGLSQGSPIMLS</sequence>
<gene>
    <name evidence="2" type="ORF">VNO77_39118</name>
</gene>
<dbReference type="EMBL" id="JAYMYQ010000009">
    <property type="protein sequence ID" value="KAK7313913.1"/>
    <property type="molecule type" value="Genomic_DNA"/>
</dbReference>
<feature type="compositionally biased region" description="Polar residues" evidence="1">
    <location>
        <begin position="213"/>
        <end position="224"/>
    </location>
</feature>
<name>A0AAN9KC05_CANGL</name>
<protein>
    <submittedName>
        <fullName evidence="2">Uncharacterized protein</fullName>
    </submittedName>
</protein>
<dbReference type="AlphaFoldDB" id="A0AAN9KC05"/>
<dbReference type="Proteomes" id="UP001367508">
    <property type="component" value="Unassembled WGS sequence"/>
</dbReference>
<proteinExistence type="predicted"/>
<accession>A0AAN9KC05</accession>
<reference evidence="2 3" key="1">
    <citation type="submission" date="2024-01" db="EMBL/GenBank/DDBJ databases">
        <title>The genomes of 5 underutilized Papilionoideae crops provide insights into root nodulation and disease resistanc.</title>
        <authorList>
            <person name="Jiang F."/>
        </authorList>
    </citation>
    <scope>NUCLEOTIDE SEQUENCE [LARGE SCALE GENOMIC DNA]</scope>
    <source>
        <strain evidence="2">LVBAO_FW01</strain>
        <tissue evidence="2">Leaves</tissue>
    </source>
</reference>
<organism evidence="2 3">
    <name type="scientific">Canavalia gladiata</name>
    <name type="common">Sword bean</name>
    <name type="synonym">Dolichos gladiatus</name>
    <dbReference type="NCBI Taxonomy" id="3824"/>
    <lineage>
        <taxon>Eukaryota</taxon>
        <taxon>Viridiplantae</taxon>
        <taxon>Streptophyta</taxon>
        <taxon>Embryophyta</taxon>
        <taxon>Tracheophyta</taxon>
        <taxon>Spermatophyta</taxon>
        <taxon>Magnoliopsida</taxon>
        <taxon>eudicotyledons</taxon>
        <taxon>Gunneridae</taxon>
        <taxon>Pentapetalae</taxon>
        <taxon>rosids</taxon>
        <taxon>fabids</taxon>
        <taxon>Fabales</taxon>
        <taxon>Fabaceae</taxon>
        <taxon>Papilionoideae</taxon>
        <taxon>50 kb inversion clade</taxon>
        <taxon>NPAAA clade</taxon>
        <taxon>indigoferoid/millettioid clade</taxon>
        <taxon>Phaseoleae</taxon>
        <taxon>Canavalia</taxon>
    </lineage>
</organism>
<keyword evidence="3" id="KW-1185">Reference proteome</keyword>